<proteinExistence type="predicted"/>
<organism evidence="1 2">
    <name type="scientific">Limosilactobacillus reuteri</name>
    <name type="common">Lactobacillus reuteri</name>
    <dbReference type="NCBI Taxonomy" id="1598"/>
    <lineage>
        <taxon>Bacteria</taxon>
        <taxon>Bacillati</taxon>
        <taxon>Bacillota</taxon>
        <taxon>Bacilli</taxon>
        <taxon>Lactobacillales</taxon>
        <taxon>Lactobacillaceae</taxon>
        <taxon>Limosilactobacillus</taxon>
    </lineage>
</organism>
<protein>
    <submittedName>
        <fullName evidence="1">Uncharacterized protein</fullName>
    </submittedName>
</protein>
<dbReference type="RefSeq" id="WP_086132155.1">
    <property type="nucleotide sequence ID" value="NZ_JBNPKT010000036.1"/>
</dbReference>
<dbReference type="EMBL" id="QGHT01000099">
    <property type="protein sequence ID" value="PWT39234.1"/>
    <property type="molecule type" value="Genomic_DNA"/>
</dbReference>
<evidence type="ECO:0000313" key="1">
    <source>
        <dbReference type="EMBL" id="PWT39234.1"/>
    </source>
</evidence>
<sequence length="111" mass="12792">MSYFDANFDEKSFKKELNRVVKLHLKKAAAYKLGEPLAIIEAKCAIALSETEEFHKALIDSLTEKEKSDVDFYSANYFHTMENCMGEKIMNAWNAGKKDKAIDMYKHPLSY</sequence>
<gene>
    <name evidence="1" type="ORF">DKZ22_11505</name>
</gene>
<dbReference type="AlphaFoldDB" id="A0A855XBH4"/>
<reference evidence="1 2" key="1">
    <citation type="journal article" date="2018" name="Front. Microbiol.">
        <title>Comparative Genomics of the Herbivore Gut Symbiont Lactobacillus reuteri Reveals Genetic Diversity and Lifestyle Adaptation.</title>
        <authorList>
            <person name="Zhao J."/>
        </authorList>
    </citation>
    <scope>NUCLEOTIDE SEQUENCE [LARGE SCALE GENOMIC DNA]</scope>
    <source>
        <strain evidence="1 2">LR10</strain>
    </source>
</reference>
<accession>A0A855XBH4</accession>
<comment type="caution">
    <text evidence="1">The sequence shown here is derived from an EMBL/GenBank/DDBJ whole genome shotgun (WGS) entry which is preliminary data.</text>
</comment>
<name>A0A855XBH4_LIMRT</name>
<evidence type="ECO:0000313" key="2">
    <source>
        <dbReference type="Proteomes" id="UP000245980"/>
    </source>
</evidence>
<dbReference type="Proteomes" id="UP000245980">
    <property type="component" value="Unassembled WGS sequence"/>
</dbReference>